<accession>A0A9J6PEV8</accession>
<dbReference type="EMBL" id="JAMZFT010000001">
    <property type="protein sequence ID" value="MCP1335159.1"/>
    <property type="molecule type" value="Genomic_DNA"/>
</dbReference>
<evidence type="ECO:0000313" key="1">
    <source>
        <dbReference type="EMBL" id="MCP1335159.1"/>
    </source>
</evidence>
<sequence>MRHTLTDMGTATPEQIARRFLRARTTAVQSLLESLAALGQAEVQEDGRYAA</sequence>
<evidence type="ECO:0000313" key="2">
    <source>
        <dbReference type="Proteomes" id="UP001055804"/>
    </source>
</evidence>
<name>A0A9J6PEV8_9PROT</name>
<dbReference type="RefSeq" id="WP_269331112.1">
    <property type="nucleotide sequence ID" value="NZ_JAMZFT010000001.1"/>
</dbReference>
<proteinExistence type="predicted"/>
<comment type="caution">
    <text evidence="1">The sequence shown here is derived from an EMBL/GenBank/DDBJ whole genome shotgun (WGS) entry which is preliminary data.</text>
</comment>
<reference evidence="1" key="1">
    <citation type="submission" date="2022-06" db="EMBL/GenBank/DDBJ databases">
        <title>Isolation and Genomics of Futiania mangrovii gen. nov., sp. nov., a Rare and Metabolically-versatile member in the Class Alphaproteobacteria.</title>
        <authorList>
            <person name="Liu L."/>
            <person name="Huang W.-C."/>
            <person name="Pan J."/>
            <person name="Li J."/>
            <person name="Huang Y."/>
            <person name="Du H."/>
            <person name="Liu Y."/>
            <person name="Li M."/>
        </authorList>
    </citation>
    <scope>NUCLEOTIDE SEQUENCE</scope>
    <source>
        <strain evidence="1">FT118</strain>
    </source>
</reference>
<gene>
    <name evidence="1" type="ORF">NJQ99_01920</name>
</gene>
<organism evidence="1 2">
    <name type="scientific">Futiania mangrovi</name>
    <dbReference type="NCBI Taxonomy" id="2959716"/>
    <lineage>
        <taxon>Bacteria</taxon>
        <taxon>Pseudomonadati</taxon>
        <taxon>Pseudomonadota</taxon>
        <taxon>Alphaproteobacteria</taxon>
        <taxon>Futianiales</taxon>
        <taxon>Futianiaceae</taxon>
        <taxon>Futiania</taxon>
    </lineage>
</organism>
<dbReference type="Proteomes" id="UP001055804">
    <property type="component" value="Unassembled WGS sequence"/>
</dbReference>
<protein>
    <submittedName>
        <fullName evidence="1">Uncharacterized protein</fullName>
    </submittedName>
</protein>
<dbReference type="AlphaFoldDB" id="A0A9J6PEV8"/>
<keyword evidence="2" id="KW-1185">Reference proteome</keyword>